<feature type="region of interest" description="Disordered" evidence="1">
    <location>
        <begin position="177"/>
        <end position="200"/>
    </location>
</feature>
<feature type="compositionally biased region" description="Basic and acidic residues" evidence="1">
    <location>
        <begin position="262"/>
        <end position="274"/>
    </location>
</feature>
<feature type="non-terminal residue" evidence="2">
    <location>
        <position position="1"/>
    </location>
</feature>
<protein>
    <recommendedName>
        <fullName evidence="4">CCHC-type domain-containing protein</fullName>
    </recommendedName>
</protein>
<feature type="compositionally biased region" description="Low complexity" evidence="1">
    <location>
        <begin position="343"/>
        <end position="361"/>
    </location>
</feature>
<feature type="region of interest" description="Disordered" evidence="1">
    <location>
        <begin position="1"/>
        <end position="35"/>
    </location>
</feature>
<accession>A0A843VXK6</accession>
<organism evidence="2 3">
    <name type="scientific">Colocasia esculenta</name>
    <name type="common">Wild taro</name>
    <name type="synonym">Arum esculentum</name>
    <dbReference type="NCBI Taxonomy" id="4460"/>
    <lineage>
        <taxon>Eukaryota</taxon>
        <taxon>Viridiplantae</taxon>
        <taxon>Streptophyta</taxon>
        <taxon>Embryophyta</taxon>
        <taxon>Tracheophyta</taxon>
        <taxon>Spermatophyta</taxon>
        <taxon>Magnoliopsida</taxon>
        <taxon>Liliopsida</taxon>
        <taxon>Araceae</taxon>
        <taxon>Aroideae</taxon>
        <taxon>Colocasieae</taxon>
        <taxon>Colocasia</taxon>
    </lineage>
</organism>
<gene>
    <name evidence="2" type="ORF">Taro_030330</name>
</gene>
<proteinExistence type="predicted"/>
<evidence type="ECO:0000313" key="2">
    <source>
        <dbReference type="EMBL" id="MQL97634.1"/>
    </source>
</evidence>
<feature type="compositionally biased region" description="Basic and acidic residues" evidence="1">
    <location>
        <begin position="24"/>
        <end position="34"/>
    </location>
</feature>
<feature type="region of interest" description="Disordered" evidence="1">
    <location>
        <begin position="126"/>
        <end position="146"/>
    </location>
</feature>
<name>A0A843VXK6_COLES</name>
<feature type="compositionally biased region" description="Low complexity" evidence="1">
    <location>
        <begin position="389"/>
        <end position="406"/>
    </location>
</feature>
<evidence type="ECO:0008006" key="4">
    <source>
        <dbReference type="Google" id="ProtNLM"/>
    </source>
</evidence>
<feature type="compositionally biased region" description="Polar residues" evidence="1">
    <location>
        <begin position="1"/>
        <end position="17"/>
    </location>
</feature>
<comment type="caution">
    <text evidence="2">The sequence shown here is derived from an EMBL/GenBank/DDBJ whole genome shotgun (WGS) entry which is preliminary data.</text>
</comment>
<feature type="region of interest" description="Disordered" evidence="1">
    <location>
        <begin position="238"/>
        <end position="288"/>
    </location>
</feature>
<dbReference type="AlphaFoldDB" id="A0A843VXK6"/>
<feature type="compositionally biased region" description="Acidic residues" evidence="1">
    <location>
        <begin position="129"/>
        <end position="140"/>
    </location>
</feature>
<feature type="compositionally biased region" description="Low complexity" evidence="1">
    <location>
        <begin position="177"/>
        <end position="187"/>
    </location>
</feature>
<feature type="compositionally biased region" description="Polar residues" evidence="1">
    <location>
        <begin position="413"/>
        <end position="426"/>
    </location>
</feature>
<evidence type="ECO:0000256" key="1">
    <source>
        <dbReference type="SAM" id="MobiDB-lite"/>
    </source>
</evidence>
<dbReference type="EMBL" id="NMUH01002077">
    <property type="protein sequence ID" value="MQL97634.1"/>
    <property type="molecule type" value="Genomic_DNA"/>
</dbReference>
<dbReference type="Proteomes" id="UP000652761">
    <property type="component" value="Unassembled WGS sequence"/>
</dbReference>
<feature type="region of interest" description="Disordered" evidence="1">
    <location>
        <begin position="343"/>
        <end position="432"/>
    </location>
</feature>
<sequence length="453" mass="50409">MLQALSQKMKKWSTSVDTRPGQVDTRDRSQRNKSTDFYIRSTLESLPRRPFDTELSQVDTRCLSQGTIMLSLGQCVDTPYEQVDTLRKPFDFKCNKLGHMKGECPENKKEKPKKFHKFKKPKAMVATWSDEDSSEKEEDEKFSSSDSEEICFMVNSSDGKARSTLPSSSVDTLSLRSTLTSSSVDTDPLPGSTRWPSSTFESGKHSTFFPPPTYPCPSSYIPSSPSSHIPLHLVSMAPKQAPRRGARSRATARSIPADDAPPIERRSKRCHDPAEQPGPSSVSASSAKRAHLTQVFKHFDVSLENEKSQKIPKSNIYCFKHVQKFMRFRIVGDQVRRGPAVVEAPVVQEDQPPVQEDQPPVQEDHPPANEDQPPVNEDQPPVADEVDVPLNAPLSPQLQPSSSLNPEIEIPSFSPQPQVQASTSFGGPSVPPELYTFLNDKFDALNTSIQTMT</sequence>
<keyword evidence="3" id="KW-1185">Reference proteome</keyword>
<evidence type="ECO:0000313" key="3">
    <source>
        <dbReference type="Proteomes" id="UP000652761"/>
    </source>
</evidence>
<reference evidence="2" key="1">
    <citation type="submission" date="2017-07" db="EMBL/GenBank/DDBJ databases">
        <title>Taro Niue Genome Assembly and Annotation.</title>
        <authorList>
            <person name="Atibalentja N."/>
            <person name="Keating K."/>
            <person name="Fields C.J."/>
        </authorList>
    </citation>
    <scope>NUCLEOTIDE SEQUENCE</scope>
    <source>
        <strain evidence="2">Niue_2</strain>
        <tissue evidence="2">Leaf</tissue>
    </source>
</reference>